<protein>
    <submittedName>
        <fullName evidence="2">Uncharacterized protein</fullName>
    </submittedName>
</protein>
<feature type="region of interest" description="Disordered" evidence="1">
    <location>
        <begin position="146"/>
        <end position="217"/>
    </location>
</feature>
<evidence type="ECO:0000313" key="3">
    <source>
        <dbReference type="Proteomes" id="UP001287286"/>
    </source>
</evidence>
<sequence>MGRPGQALGPMHGWAATSGGRPASRRARQPDLPATVSTGNLRHSDAWQASIGTAEARSEIVPPAAASDCPRCTRHSTVDGPLGAGGTYLARVTEPPAPNHGPLASTGGLGRQHSTLAPPRPMTPPFHISQLSRQLTKVSIRRSVRRDLLTIPKPSPRRLDAAAQQHSPDVPGAPSGDPRSRLQLAVPPVRLLRGQTGEPSLPRLLAHTPKTSRIRLT</sequence>
<feature type="region of interest" description="Disordered" evidence="1">
    <location>
        <begin position="1"/>
        <end position="127"/>
    </location>
</feature>
<evidence type="ECO:0000256" key="1">
    <source>
        <dbReference type="SAM" id="MobiDB-lite"/>
    </source>
</evidence>
<gene>
    <name evidence="2" type="ORF">Purlil1_7411</name>
</gene>
<reference evidence="2 3" key="1">
    <citation type="journal article" date="2024" name="Microbiol. Resour. Announc.">
        <title>Genome annotations for the ascomycete fungi Trichoderma harzianum, Trichoderma aggressivum, and Purpureocillium lilacinum.</title>
        <authorList>
            <person name="Beijen E.P.W."/>
            <person name="Ohm R.A."/>
        </authorList>
    </citation>
    <scope>NUCLEOTIDE SEQUENCE [LARGE SCALE GENOMIC DNA]</scope>
    <source>
        <strain evidence="2 3">CBS 150709</strain>
    </source>
</reference>
<organism evidence="2 3">
    <name type="scientific">Purpureocillium lilacinum</name>
    <name type="common">Paecilomyces lilacinus</name>
    <dbReference type="NCBI Taxonomy" id="33203"/>
    <lineage>
        <taxon>Eukaryota</taxon>
        <taxon>Fungi</taxon>
        <taxon>Dikarya</taxon>
        <taxon>Ascomycota</taxon>
        <taxon>Pezizomycotina</taxon>
        <taxon>Sordariomycetes</taxon>
        <taxon>Hypocreomycetidae</taxon>
        <taxon>Hypocreales</taxon>
        <taxon>Ophiocordycipitaceae</taxon>
        <taxon>Purpureocillium</taxon>
    </lineage>
</organism>
<name>A0ABR0BXP7_PURLI</name>
<dbReference type="EMBL" id="JAWRVI010000026">
    <property type="protein sequence ID" value="KAK4088218.1"/>
    <property type="molecule type" value="Genomic_DNA"/>
</dbReference>
<evidence type="ECO:0000313" key="2">
    <source>
        <dbReference type="EMBL" id="KAK4088218.1"/>
    </source>
</evidence>
<keyword evidence="3" id="KW-1185">Reference proteome</keyword>
<accession>A0ABR0BXP7</accession>
<comment type="caution">
    <text evidence="2">The sequence shown here is derived from an EMBL/GenBank/DDBJ whole genome shotgun (WGS) entry which is preliminary data.</text>
</comment>
<proteinExistence type="predicted"/>
<dbReference type="Proteomes" id="UP001287286">
    <property type="component" value="Unassembled WGS sequence"/>
</dbReference>